<dbReference type="STRING" id="329885.A0A4U0V8J5"/>
<dbReference type="Proteomes" id="UP000310066">
    <property type="component" value="Unassembled WGS sequence"/>
</dbReference>
<keyword evidence="2" id="KW-0472">Membrane</keyword>
<evidence type="ECO:0000259" key="4">
    <source>
        <dbReference type="Pfam" id="PF10342"/>
    </source>
</evidence>
<keyword evidence="1 3" id="KW-0732">Signal</keyword>
<sequence length="259" mass="25090">MLSKLLLASAFAAIAAAQSKVLNFTAVPAPFTDGQAYALTYATNDTNSPVTIVLLQGPSATGLQPVATLNADIHGGQYVWTPPTTLPAANDYALQILQGNQVNYFGPFQILAATAPASSSTSSTAASSSSATTTTAAATPLGPVVVSSTSVSTNGSVSATLPVTSMGTTTMSAGTGIAMPRNTTMAMATLSSSSSASMAAVVPVTSAAVATVSSTGAGALSSALASGVMPATTNGAAGVGVGSGLAVVLGCAGVVFYLL</sequence>
<feature type="signal peptide" evidence="3">
    <location>
        <begin position="1"/>
        <end position="17"/>
    </location>
</feature>
<dbReference type="PANTHER" id="PTHR40633:SF1">
    <property type="entry name" value="GPI ANCHORED SERINE-THREONINE RICH PROTEIN (AFU_ORTHOLOGUE AFUA_1G03630)"/>
    <property type="match status" value="1"/>
</dbReference>
<evidence type="ECO:0000313" key="6">
    <source>
        <dbReference type="Proteomes" id="UP000310066"/>
    </source>
</evidence>
<dbReference type="EMBL" id="NAJP01000014">
    <property type="protein sequence ID" value="TKA44732.1"/>
    <property type="molecule type" value="Genomic_DNA"/>
</dbReference>
<dbReference type="InterPro" id="IPR018466">
    <property type="entry name" value="Kre9/Knh1-like_N"/>
</dbReference>
<accession>A0A4U0V8J5</accession>
<gene>
    <name evidence="5" type="ORF">B0A54_04683</name>
</gene>
<evidence type="ECO:0000313" key="5">
    <source>
        <dbReference type="EMBL" id="TKA44732.1"/>
    </source>
</evidence>
<keyword evidence="2" id="KW-0812">Transmembrane</keyword>
<feature type="transmembrane region" description="Helical" evidence="2">
    <location>
        <begin position="236"/>
        <end position="258"/>
    </location>
</feature>
<name>A0A4U0V8J5_9PEZI</name>
<protein>
    <recommendedName>
        <fullName evidence="4">Yeast cell wall synthesis Kre9/Knh1-like N-terminal domain-containing protein</fullName>
    </recommendedName>
</protein>
<evidence type="ECO:0000256" key="3">
    <source>
        <dbReference type="SAM" id="SignalP"/>
    </source>
</evidence>
<keyword evidence="2" id="KW-1133">Transmembrane helix</keyword>
<dbReference type="Pfam" id="PF10342">
    <property type="entry name" value="Kre9_KNH"/>
    <property type="match status" value="1"/>
</dbReference>
<feature type="chain" id="PRO_5020653919" description="Yeast cell wall synthesis Kre9/Knh1-like N-terminal domain-containing protein" evidence="3">
    <location>
        <begin position="18"/>
        <end position="259"/>
    </location>
</feature>
<comment type="caution">
    <text evidence="5">The sequence shown here is derived from an EMBL/GenBank/DDBJ whole genome shotgun (WGS) entry which is preliminary data.</text>
</comment>
<evidence type="ECO:0000256" key="2">
    <source>
        <dbReference type="SAM" id="Phobius"/>
    </source>
</evidence>
<dbReference type="PANTHER" id="PTHR40633">
    <property type="entry name" value="MATRIX PROTEIN, PUTATIVE (AFU_ORTHOLOGUE AFUA_8G05410)-RELATED"/>
    <property type="match status" value="1"/>
</dbReference>
<organism evidence="5 6">
    <name type="scientific">Friedmanniomyces endolithicus</name>
    <dbReference type="NCBI Taxonomy" id="329885"/>
    <lineage>
        <taxon>Eukaryota</taxon>
        <taxon>Fungi</taxon>
        <taxon>Dikarya</taxon>
        <taxon>Ascomycota</taxon>
        <taxon>Pezizomycotina</taxon>
        <taxon>Dothideomycetes</taxon>
        <taxon>Dothideomycetidae</taxon>
        <taxon>Mycosphaerellales</taxon>
        <taxon>Teratosphaeriaceae</taxon>
        <taxon>Friedmanniomyces</taxon>
    </lineage>
</organism>
<reference evidence="5 6" key="1">
    <citation type="submission" date="2017-03" db="EMBL/GenBank/DDBJ databases">
        <title>Genomes of endolithic fungi from Antarctica.</title>
        <authorList>
            <person name="Coleine C."/>
            <person name="Masonjones S."/>
            <person name="Stajich J.E."/>
        </authorList>
    </citation>
    <scope>NUCLEOTIDE SEQUENCE [LARGE SCALE GENOMIC DNA]</scope>
    <source>
        <strain evidence="5 6">CCFEE 5311</strain>
    </source>
</reference>
<dbReference type="OrthoDB" id="5589325at2759"/>
<proteinExistence type="predicted"/>
<dbReference type="AlphaFoldDB" id="A0A4U0V8J5"/>
<evidence type="ECO:0000256" key="1">
    <source>
        <dbReference type="ARBA" id="ARBA00022729"/>
    </source>
</evidence>
<feature type="domain" description="Yeast cell wall synthesis Kre9/Knh1-like N-terminal" evidence="4">
    <location>
        <begin position="30"/>
        <end position="110"/>
    </location>
</feature>
<dbReference type="InterPro" id="IPR052982">
    <property type="entry name" value="SRP1/TIP1-like"/>
</dbReference>